<dbReference type="RefSeq" id="WP_379592707.1">
    <property type="nucleotide sequence ID" value="NZ_JBHRTN010000003.1"/>
</dbReference>
<dbReference type="Gene3D" id="1.25.40.20">
    <property type="entry name" value="Ankyrin repeat-containing domain"/>
    <property type="match status" value="1"/>
</dbReference>
<gene>
    <name evidence="3" type="ORF">ACFOD4_01065</name>
</gene>
<name>A0ABV7FWT9_9PROT</name>
<accession>A0ABV7FWT9</accession>
<keyword evidence="2" id="KW-0732">Signal</keyword>
<dbReference type="InterPro" id="IPR036770">
    <property type="entry name" value="Ankyrin_rpt-contain_sf"/>
</dbReference>
<protein>
    <recommendedName>
        <fullName evidence="5">Ankyrin repeat domain-containing protein</fullName>
    </recommendedName>
</protein>
<evidence type="ECO:0008006" key="5">
    <source>
        <dbReference type="Google" id="ProtNLM"/>
    </source>
</evidence>
<comment type="caution">
    <text evidence="3">The sequence shown here is derived from an EMBL/GenBank/DDBJ whole genome shotgun (WGS) entry which is preliminary data.</text>
</comment>
<feature type="compositionally biased region" description="Low complexity" evidence="1">
    <location>
        <begin position="47"/>
        <end position="60"/>
    </location>
</feature>
<evidence type="ECO:0000256" key="2">
    <source>
        <dbReference type="SAM" id="SignalP"/>
    </source>
</evidence>
<evidence type="ECO:0000256" key="1">
    <source>
        <dbReference type="SAM" id="MobiDB-lite"/>
    </source>
</evidence>
<dbReference type="SUPFAM" id="SSF48403">
    <property type="entry name" value="Ankyrin repeat"/>
    <property type="match status" value="1"/>
</dbReference>
<evidence type="ECO:0000313" key="3">
    <source>
        <dbReference type="EMBL" id="MFC3123635.1"/>
    </source>
</evidence>
<feature type="region of interest" description="Disordered" evidence="1">
    <location>
        <begin position="33"/>
        <end position="68"/>
    </location>
</feature>
<dbReference type="Proteomes" id="UP001595593">
    <property type="component" value="Unassembled WGS sequence"/>
</dbReference>
<feature type="region of interest" description="Disordered" evidence="1">
    <location>
        <begin position="135"/>
        <end position="205"/>
    </location>
</feature>
<feature type="signal peptide" evidence="2">
    <location>
        <begin position="1"/>
        <end position="27"/>
    </location>
</feature>
<dbReference type="EMBL" id="JBHRTN010000003">
    <property type="protein sequence ID" value="MFC3123635.1"/>
    <property type="molecule type" value="Genomic_DNA"/>
</dbReference>
<reference evidence="4" key="1">
    <citation type="journal article" date="2019" name="Int. J. Syst. Evol. Microbiol.">
        <title>The Global Catalogue of Microorganisms (GCM) 10K type strain sequencing project: providing services to taxonomists for standard genome sequencing and annotation.</title>
        <authorList>
            <consortium name="The Broad Institute Genomics Platform"/>
            <consortium name="The Broad Institute Genome Sequencing Center for Infectious Disease"/>
            <person name="Wu L."/>
            <person name="Ma J."/>
        </authorList>
    </citation>
    <scope>NUCLEOTIDE SEQUENCE [LARGE SCALE GENOMIC DNA]</scope>
    <source>
        <strain evidence="4">KCTC 52094</strain>
    </source>
</reference>
<keyword evidence="4" id="KW-1185">Reference proteome</keyword>
<sequence>MRRTSIPTLPVLAAGFAAMVLSPSAMAQMLNGPMMPDTPQGPRPQSAAPALPGLAGRAAPAPIPAEPGQNLGPQEALFDAIDRGDLAAARDAMARGADLNARNVLGLTPLESSVDQGRKEITFFLLSSRPMVVGAPPPAAAPRQGSAAARNMPLSAPSSQITTGRVAPAPRPSAPALSSSTRTDGGTPRPEQGFLGFDAGRPSGG</sequence>
<organism evidence="3 4">
    <name type="scientific">Teichococcus globiformis</name>
    <dbReference type="NCBI Taxonomy" id="2307229"/>
    <lineage>
        <taxon>Bacteria</taxon>
        <taxon>Pseudomonadati</taxon>
        <taxon>Pseudomonadota</taxon>
        <taxon>Alphaproteobacteria</taxon>
        <taxon>Acetobacterales</taxon>
        <taxon>Roseomonadaceae</taxon>
        <taxon>Roseomonas</taxon>
    </lineage>
</organism>
<evidence type="ECO:0000313" key="4">
    <source>
        <dbReference type="Proteomes" id="UP001595593"/>
    </source>
</evidence>
<feature type="chain" id="PRO_5047106135" description="Ankyrin repeat domain-containing protein" evidence="2">
    <location>
        <begin position="28"/>
        <end position="205"/>
    </location>
</feature>
<proteinExistence type="predicted"/>